<reference evidence="8" key="1">
    <citation type="submission" date="2019-01" db="EMBL/GenBank/DDBJ databases">
        <title>Draft genome sequences of three monokaryotic isolates of the white-rot basidiomycete fungus Dichomitus squalens.</title>
        <authorList>
            <consortium name="DOE Joint Genome Institute"/>
            <person name="Lopez S.C."/>
            <person name="Andreopoulos B."/>
            <person name="Pangilinan J."/>
            <person name="Lipzen A."/>
            <person name="Riley R."/>
            <person name="Ahrendt S."/>
            <person name="Ng V."/>
            <person name="Barry K."/>
            <person name="Daum C."/>
            <person name="Grigoriev I.V."/>
            <person name="Hilden K.S."/>
            <person name="Makela M.R."/>
            <person name="de Vries R.P."/>
        </authorList>
    </citation>
    <scope>NUCLEOTIDE SEQUENCE [LARGE SCALE GENOMIC DNA]</scope>
    <source>
        <strain evidence="8">OM18370.1</strain>
    </source>
</reference>
<evidence type="ECO:0000256" key="1">
    <source>
        <dbReference type="ARBA" id="ARBA00004141"/>
    </source>
</evidence>
<feature type="transmembrane region" description="Helical" evidence="6">
    <location>
        <begin position="176"/>
        <end position="193"/>
    </location>
</feature>
<dbReference type="EMBL" id="ML143398">
    <property type="protein sequence ID" value="TBU31730.1"/>
    <property type="molecule type" value="Genomic_DNA"/>
</dbReference>
<feature type="transmembrane region" description="Helical" evidence="6">
    <location>
        <begin position="239"/>
        <end position="258"/>
    </location>
</feature>
<dbReference type="PANTHER" id="PTHR11132">
    <property type="entry name" value="SOLUTE CARRIER FAMILY 35"/>
    <property type="match status" value="1"/>
</dbReference>
<dbReference type="Pfam" id="PF03151">
    <property type="entry name" value="TPT"/>
    <property type="match status" value="1"/>
</dbReference>
<feature type="transmembrane region" description="Helical" evidence="6">
    <location>
        <begin position="199"/>
        <end position="218"/>
    </location>
</feature>
<keyword evidence="2 6" id="KW-0812">Transmembrane</keyword>
<feature type="transmembrane region" description="Helical" evidence="6">
    <location>
        <begin position="149"/>
        <end position="169"/>
    </location>
</feature>
<dbReference type="InterPro" id="IPR004853">
    <property type="entry name" value="Sugar_P_trans_dom"/>
</dbReference>
<comment type="subcellular location">
    <subcellularLocation>
        <location evidence="1">Membrane</location>
        <topology evidence="1">Multi-pass membrane protein</topology>
    </subcellularLocation>
</comment>
<evidence type="ECO:0000256" key="6">
    <source>
        <dbReference type="SAM" id="Phobius"/>
    </source>
</evidence>
<keyword evidence="4 6" id="KW-0472">Membrane</keyword>
<evidence type="ECO:0000256" key="5">
    <source>
        <dbReference type="SAM" id="MobiDB-lite"/>
    </source>
</evidence>
<dbReference type="InterPro" id="IPR037185">
    <property type="entry name" value="EmrE-like"/>
</dbReference>
<evidence type="ECO:0000259" key="7">
    <source>
        <dbReference type="Pfam" id="PF03151"/>
    </source>
</evidence>
<gene>
    <name evidence="8" type="ORF">BD311DRAFT_863284</name>
</gene>
<feature type="domain" description="Sugar phosphate transporter" evidence="7">
    <location>
        <begin position="53"/>
        <end position="349"/>
    </location>
</feature>
<dbReference type="Proteomes" id="UP000292957">
    <property type="component" value="Unassembled WGS sequence"/>
</dbReference>
<keyword evidence="3 6" id="KW-1133">Transmembrane helix</keyword>
<dbReference type="AlphaFoldDB" id="A0A4Q9MUU5"/>
<evidence type="ECO:0000256" key="2">
    <source>
        <dbReference type="ARBA" id="ARBA00022692"/>
    </source>
</evidence>
<feature type="transmembrane region" description="Helical" evidence="6">
    <location>
        <begin position="333"/>
        <end position="351"/>
    </location>
</feature>
<evidence type="ECO:0000256" key="4">
    <source>
        <dbReference type="ARBA" id="ARBA00023136"/>
    </source>
</evidence>
<name>A0A4Q9MUU5_9APHY</name>
<dbReference type="OrthoDB" id="18894at2759"/>
<dbReference type="SUPFAM" id="SSF103481">
    <property type="entry name" value="Multidrug resistance efflux transporter EmrE"/>
    <property type="match status" value="1"/>
</dbReference>
<feature type="transmembrane region" description="Helical" evidence="6">
    <location>
        <begin position="49"/>
        <end position="69"/>
    </location>
</feature>
<dbReference type="InterPro" id="IPR050186">
    <property type="entry name" value="TPT_transporter"/>
</dbReference>
<evidence type="ECO:0000256" key="3">
    <source>
        <dbReference type="ARBA" id="ARBA00022989"/>
    </source>
</evidence>
<protein>
    <submittedName>
        <fullName evidence="8">TPT-domain-containing protein</fullName>
    </submittedName>
</protein>
<feature type="transmembrane region" description="Helical" evidence="6">
    <location>
        <begin position="306"/>
        <end position="327"/>
    </location>
</feature>
<proteinExistence type="predicted"/>
<feature type="region of interest" description="Disordered" evidence="5">
    <location>
        <begin position="432"/>
        <end position="477"/>
    </location>
</feature>
<sequence>MPNSSHAANGPARFSSLGHALLRGFPTSREPPVHVASLAEKKRLWWTNAFINGLFIAGWFFFATLLSVYNKWMFSPDRYGFPSPLFVTTAHMWVQFALASLLRYGLPRHFRPEQIPTREDYIRKVVPTGITTGLDIGLSNLSLKLITLSFYTMGKSSSLVFVLLFAFLLRLEKFSWRLIGVIFLICAGVLLMVATQTNFVLGGFLLVIFASALGGLRWSLTQLLLRSKNIGMNNPAATLFWLTPIMGLTLAIASAVSGDWGKVSGSDFFATPGKAFETAFFLTCPGVLAFCMVLSEFYIIQRAGVVPMSIAGIAKEVTTIICAAWFFGDELTPLNITGVAITACGIGLYTYHKYQNLMHSNVALDPHGNPLSEEEGVIVDGDVALESGDLAERERLTSNVDDTDANDEGERQNRVVNAAHDANEQLLFAVEDEEEDEDGDTPSKHRRRLDSVPPPYPGNESDVLHDVWRGHEDIHTS</sequence>
<evidence type="ECO:0000313" key="8">
    <source>
        <dbReference type="EMBL" id="TBU31730.1"/>
    </source>
</evidence>
<accession>A0A4Q9MUU5</accession>
<dbReference type="GO" id="GO:0016020">
    <property type="term" value="C:membrane"/>
    <property type="evidence" value="ECO:0007669"/>
    <property type="project" value="UniProtKB-SubCell"/>
</dbReference>
<feature type="transmembrane region" description="Helical" evidence="6">
    <location>
        <begin position="278"/>
        <end position="299"/>
    </location>
</feature>
<feature type="compositionally biased region" description="Basic and acidic residues" evidence="5">
    <location>
        <begin position="462"/>
        <end position="477"/>
    </location>
</feature>
<feature type="transmembrane region" description="Helical" evidence="6">
    <location>
        <begin position="81"/>
        <end position="104"/>
    </location>
</feature>
<organism evidence="8">
    <name type="scientific">Dichomitus squalens</name>
    <dbReference type="NCBI Taxonomy" id="114155"/>
    <lineage>
        <taxon>Eukaryota</taxon>
        <taxon>Fungi</taxon>
        <taxon>Dikarya</taxon>
        <taxon>Basidiomycota</taxon>
        <taxon>Agaricomycotina</taxon>
        <taxon>Agaricomycetes</taxon>
        <taxon>Polyporales</taxon>
        <taxon>Polyporaceae</taxon>
        <taxon>Dichomitus</taxon>
    </lineage>
</organism>